<comment type="caution">
    <text evidence="1">The sequence shown here is derived from an EMBL/GenBank/DDBJ whole genome shotgun (WGS) entry which is preliminary data.</text>
</comment>
<accession>A0ABV5KAJ2</accession>
<sequence>MPDAQALAPLRRRRRRALVDALSQEQAGIVSLRRLYDEGITRGEVRANVRAARWRRCGTHAVALLTGPLSDEAKHWVALIEGGPRAMLDGESSLLVGGLQRYRVRLIRVTVPRGARIRHRGSSVDIRQTRRWQATDLDPESPIPRTRTPIAAVRAFLWASTARQATLVLTMVVQQELATVEEIAEAALRIRRDPRRDLLHAVILELAGGVRSLGELDVVRLCRARHLPPPTSQTVVRTTDGRYYLDLRWAEFGLVVEVDGIQHTWAEQVVPDSLRHNEIALGDQTVLRIPLLGLRLAPDAFFEQIEAGLRAGGWTPDVAA</sequence>
<name>A0ABV5KAJ2_9ACTN</name>
<evidence type="ECO:0000313" key="2">
    <source>
        <dbReference type="Proteomes" id="UP001589750"/>
    </source>
</evidence>
<reference evidence="1 2" key="1">
    <citation type="submission" date="2024-09" db="EMBL/GenBank/DDBJ databases">
        <authorList>
            <person name="Sun Q."/>
            <person name="Mori K."/>
        </authorList>
    </citation>
    <scope>NUCLEOTIDE SEQUENCE [LARGE SCALE GENOMIC DNA]</scope>
    <source>
        <strain evidence="1 2">JCM 9626</strain>
    </source>
</reference>
<evidence type="ECO:0008006" key="3">
    <source>
        <dbReference type="Google" id="ProtNLM"/>
    </source>
</evidence>
<protein>
    <recommendedName>
        <fullName evidence="3">DUF559 domain-containing protein</fullName>
    </recommendedName>
</protein>
<dbReference type="EMBL" id="JBHMDG010000012">
    <property type="protein sequence ID" value="MFB9313754.1"/>
    <property type="molecule type" value="Genomic_DNA"/>
</dbReference>
<organism evidence="1 2">
    <name type="scientific">Nocardioides plantarum</name>
    <dbReference type="NCBI Taxonomy" id="29299"/>
    <lineage>
        <taxon>Bacteria</taxon>
        <taxon>Bacillati</taxon>
        <taxon>Actinomycetota</taxon>
        <taxon>Actinomycetes</taxon>
        <taxon>Propionibacteriales</taxon>
        <taxon>Nocardioidaceae</taxon>
        <taxon>Nocardioides</taxon>
    </lineage>
</organism>
<dbReference type="RefSeq" id="WP_140007656.1">
    <property type="nucleotide sequence ID" value="NZ_JBHMDG010000012.1"/>
</dbReference>
<dbReference type="Proteomes" id="UP001589750">
    <property type="component" value="Unassembled WGS sequence"/>
</dbReference>
<keyword evidence="2" id="KW-1185">Reference proteome</keyword>
<proteinExistence type="predicted"/>
<evidence type="ECO:0000313" key="1">
    <source>
        <dbReference type="EMBL" id="MFB9313754.1"/>
    </source>
</evidence>
<gene>
    <name evidence="1" type="ORF">ACFFRI_11935</name>
</gene>